<evidence type="ECO:0000313" key="1">
    <source>
        <dbReference type="EMBL" id="CAL5227884.1"/>
    </source>
</evidence>
<reference evidence="1 2" key="1">
    <citation type="submission" date="2024-06" db="EMBL/GenBank/DDBJ databases">
        <authorList>
            <person name="Kraege A."/>
            <person name="Thomma B."/>
        </authorList>
    </citation>
    <scope>NUCLEOTIDE SEQUENCE [LARGE SCALE GENOMIC DNA]</scope>
</reference>
<dbReference type="Proteomes" id="UP001497392">
    <property type="component" value="Unassembled WGS sequence"/>
</dbReference>
<comment type="caution">
    <text evidence="1">The sequence shown here is derived from an EMBL/GenBank/DDBJ whole genome shotgun (WGS) entry which is preliminary data.</text>
</comment>
<keyword evidence="2" id="KW-1185">Reference proteome</keyword>
<organism evidence="1 2">
    <name type="scientific">Coccomyxa viridis</name>
    <dbReference type="NCBI Taxonomy" id="1274662"/>
    <lineage>
        <taxon>Eukaryota</taxon>
        <taxon>Viridiplantae</taxon>
        <taxon>Chlorophyta</taxon>
        <taxon>core chlorophytes</taxon>
        <taxon>Trebouxiophyceae</taxon>
        <taxon>Trebouxiophyceae incertae sedis</taxon>
        <taxon>Coccomyxaceae</taxon>
        <taxon>Coccomyxa</taxon>
    </lineage>
</organism>
<dbReference type="EMBL" id="CAXHTA020000017">
    <property type="protein sequence ID" value="CAL5227884.1"/>
    <property type="molecule type" value="Genomic_DNA"/>
</dbReference>
<gene>
    <name evidence="1" type="primary">g10925</name>
    <name evidence="1" type="ORF">VP750_LOCUS9790</name>
</gene>
<protein>
    <submittedName>
        <fullName evidence="1">G10925 protein</fullName>
    </submittedName>
</protein>
<sequence length="206" mass="22174">MKAVPGISATKRYAPLNEAEVAELAAKPWGRGSMLAEGNALYQIQILARARIGMPHPCSAGSDIIVQMGHDQFAVIGGVQLKMRCGSELINVAKIETEAERTNRHAGKWEKAPGKAYRGKFMVYVAVGESVTEEVRQLKGRVLGESDQLKLPAGLAVIIPSDEQLIHFLGQPTFEALHSSFKIPEAGWIDTAIVQWAESLAAAAAS</sequence>
<name>A0ABP1G6W2_9CHLO</name>
<proteinExistence type="predicted"/>
<accession>A0ABP1G6W2</accession>
<evidence type="ECO:0000313" key="2">
    <source>
        <dbReference type="Proteomes" id="UP001497392"/>
    </source>
</evidence>